<dbReference type="InterPro" id="IPR050863">
    <property type="entry name" value="CenT-Element_Derived"/>
</dbReference>
<comment type="caution">
    <text evidence="3">The sequence shown here is derived from an EMBL/GenBank/DDBJ whole genome shotgun (WGS) entry which is preliminary data.</text>
</comment>
<evidence type="ECO:0000313" key="3">
    <source>
        <dbReference type="EMBL" id="KAJ8948256.1"/>
    </source>
</evidence>
<dbReference type="Proteomes" id="UP001162156">
    <property type="component" value="Unassembled WGS sequence"/>
</dbReference>
<keyword evidence="4" id="KW-1185">Reference proteome</keyword>
<dbReference type="AlphaFoldDB" id="A0AAV8YCW4"/>
<dbReference type="GO" id="GO:0005634">
    <property type="term" value="C:nucleus"/>
    <property type="evidence" value="ECO:0007669"/>
    <property type="project" value="TreeGrafter"/>
</dbReference>
<dbReference type="InterPro" id="IPR036397">
    <property type="entry name" value="RNaseH_sf"/>
</dbReference>
<dbReference type="PANTHER" id="PTHR19303:SF74">
    <property type="entry name" value="POGO TRANSPOSABLE ELEMENT WITH KRAB DOMAIN"/>
    <property type="match status" value="1"/>
</dbReference>
<accession>A0AAV8YCW4</accession>
<evidence type="ECO:0000313" key="4">
    <source>
        <dbReference type="Proteomes" id="UP001162156"/>
    </source>
</evidence>
<feature type="compositionally biased region" description="Basic and acidic residues" evidence="1">
    <location>
        <begin position="429"/>
        <end position="446"/>
    </location>
</feature>
<protein>
    <recommendedName>
        <fullName evidence="2">DDE-1 domain-containing protein</fullName>
    </recommendedName>
</protein>
<evidence type="ECO:0000256" key="1">
    <source>
        <dbReference type="SAM" id="MobiDB-lite"/>
    </source>
</evidence>
<feature type="domain" description="DDE-1" evidence="2">
    <location>
        <begin position="195"/>
        <end position="318"/>
    </location>
</feature>
<dbReference type="EMBL" id="JANEYF010002311">
    <property type="protein sequence ID" value="KAJ8948256.1"/>
    <property type="molecule type" value="Genomic_DNA"/>
</dbReference>
<feature type="compositionally biased region" description="Low complexity" evidence="1">
    <location>
        <begin position="379"/>
        <end position="393"/>
    </location>
</feature>
<dbReference type="GO" id="GO:0003677">
    <property type="term" value="F:DNA binding"/>
    <property type="evidence" value="ECO:0007669"/>
    <property type="project" value="TreeGrafter"/>
</dbReference>
<dbReference type="PANTHER" id="PTHR19303">
    <property type="entry name" value="TRANSPOSON"/>
    <property type="match status" value="1"/>
</dbReference>
<feature type="region of interest" description="Disordered" evidence="1">
    <location>
        <begin position="359"/>
        <end position="456"/>
    </location>
</feature>
<organism evidence="3 4">
    <name type="scientific">Rhamnusium bicolor</name>
    <dbReference type="NCBI Taxonomy" id="1586634"/>
    <lineage>
        <taxon>Eukaryota</taxon>
        <taxon>Metazoa</taxon>
        <taxon>Ecdysozoa</taxon>
        <taxon>Arthropoda</taxon>
        <taxon>Hexapoda</taxon>
        <taxon>Insecta</taxon>
        <taxon>Pterygota</taxon>
        <taxon>Neoptera</taxon>
        <taxon>Endopterygota</taxon>
        <taxon>Coleoptera</taxon>
        <taxon>Polyphaga</taxon>
        <taxon>Cucujiformia</taxon>
        <taxon>Chrysomeloidea</taxon>
        <taxon>Cerambycidae</taxon>
        <taxon>Lepturinae</taxon>
        <taxon>Rhagiini</taxon>
        <taxon>Rhamnusium</taxon>
    </lineage>
</organism>
<name>A0AAV8YCW4_9CUCU</name>
<dbReference type="InterPro" id="IPR004875">
    <property type="entry name" value="DDE_SF_endonuclease_dom"/>
</dbReference>
<feature type="compositionally biased region" description="Polar residues" evidence="1">
    <location>
        <begin position="359"/>
        <end position="376"/>
    </location>
</feature>
<reference evidence="3" key="1">
    <citation type="journal article" date="2023" name="Insect Mol. Biol.">
        <title>Genome sequencing provides insights into the evolution of gene families encoding plant cell wall-degrading enzymes in longhorned beetles.</title>
        <authorList>
            <person name="Shin N.R."/>
            <person name="Okamura Y."/>
            <person name="Kirsch R."/>
            <person name="Pauchet Y."/>
        </authorList>
    </citation>
    <scope>NUCLEOTIDE SEQUENCE</scope>
    <source>
        <strain evidence="3">RBIC_L_NR</strain>
    </source>
</reference>
<feature type="compositionally biased region" description="Basic residues" evidence="1">
    <location>
        <begin position="447"/>
        <end position="456"/>
    </location>
</feature>
<dbReference type="Gene3D" id="3.30.420.10">
    <property type="entry name" value="Ribonuclease H-like superfamily/Ribonuclease H"/>
    <property type="match status" value="1"/>
</dbReference>
<sequence length="534" mass="60914">MVRNYKSKTNRASIDENIMKNAIQEVLSKKVSERVAARNFNIKRGILHSRRQKLKQKYSSEEISKLYNDYSGNESDEQDNAPIYSSKYSVCQTDRIDWLKSFMKRNKDKITLRKPESTSLVRATVVKKYKLKPEQIFNVDETGVQTILKLVKIVSTKGKKQVSLAASAERDELTKNTPSCEYLINAPTSSIALGNHSGWMTSELFLNVLEHIQRQTNCSKESKVLLLLDNYKSHTTVIAINFCRENGIILLSFPPHTSHKLQPLDVVVFGPFKTYLSVAFNDWMTSNPGKVITIKQIAQLTKIAFQAALTQKNITKSFEKPGLWPVNRLAFKEEEFAASYVNVSNNEIIEHESIVANQCPTHTDTPLSPPGSSSTHADIPSIPTITPSTSHTPLTPPKISNIIDSNQGCVKEQKNGKNNRGKSRVYTDTPEKNRLEELERERESRMRKQKERQRQRVMKQIFPEHNKKSKIVSRENRNLSTSSSYTDRSLVFESDNLSDEFSEQENTIELLQDDDIINENDFLLVKFPVKSNII</sequence>
<dbReference type="Pfam" id="PF03184">
    <property type="entry name" value="DDE_1"/>
    <property type="match status" value="1"/>
</dbReference>
<gene>
    <name evidence="3" type="ORF">NQ314_008451</name>
</gene>
<proteinExistence type="predicted"/>
<evidence type="ECO:0000259" key="2">
    <source>
        <dbReference type="Pfam" id="PF03184"/>
    </source>
</evidence>